<feature type="transmembrane region" description="Helical" evidence="5">
    <location>
        <begin position="12"/>
        <end position="31"/>
    </location>
</feature>
<dbReference type="CDD" id="cd11060">
    <property type="entry name" value="CYP57A1-like"/>
    <property type="match status" value="1"/>
</dbReference>
<comment type="caution">
    <text evidence="6">The sequence shown here is derived from an EMBL/GenBank/DDBJ whole genome shotgun (WGS) entry which is preliminary data.</text>
</comment>
<evidence type="ECO:0000256" key="3">
    <source>
        <dbReference type="ARBA" id="ARBA00023004"/>
    </source>
</evidence>
<dbReference type="GO" id="GO:0016705">
    <property type="term" value="F:oxidoreductase activity, acting on paired donors, with incorporation or reduction of molecular oxygen"/>
    <property type="evidence" value="ECO:0007669"/>
    <property type="project" value="InterPro"/>
</dbReference>
<reference evidence="6" key="2">
    <citation type="submission" date="2023-05" db="EMBL/GenBank/DDBJ databases">
        <authorList>
            <consortium name="Lawrence Berkeley National Laboratory"/>
            <person name="Steindorff A."/>
            <person name="Hensen N."/>
            <person name="Bonometti L."/>
            <person name="Westerberg I."/>
            <person name="Brannstrom I.O."/>
            <person name="Guillou S."/>
            <person name="Cros-Aarteil S."/>
            <person name="Calhoun S."/>
            <person name="Haridas S."/>
            <person name="Kuo A."/>
            <person name="Mondo S."/>
            <person name="Pangilinan J."/>
            <person name="Riley R."/>
            <person name="Labutti K."/>
            <person name="Andreopoulos B."/>
            <person name="Lipzen A."/>
            <person name="Chen C."/>
            <person name="Yanf M."/>
            <person name="Daum C."/>
            <person name="Ng V."/>
            <person name="Clum A."/>
            <person name="Ohm R."/>
            <person name="Martin F."/>
            <person name="Silar P."/>
            <person name="Natvig D."/>
            <person name="Lalanne C."/>
            <person name="Gautier V."/>
            <person name="Ament-Velasquez S.L."/>
            <person name="Kruys A."/>
            <person name="Hutchinson M.I."/>
            <person name="Powell A.J."/>
            <person name="Barry K."/>
            <person name="Miller A.N."/>
            <person name="Grigoriev I.V."/>
            <person name="Debuchy R."/>
            <person name="Gladieux P."/>
            <person name="Thoren M.H."/>
            <person name="Johannesson H."/>
        </authorList>
    </citation>
    <scope>NUCLEOTIDE SEQUENCE</scope>
    <source>
        <strain evidence="6">PSN293</strain>
    </source>
</reference>
<reference evidence="6" key="1">
    <citation type="journal article" date="2023" name="Mol. Phylogenet. Evol.">
        <title>Genome-scale phylogeny and comparative genomics of the fungal order Sordariales.</title>
        <authorList>
            <person name="Hensen N."/>
            <person name="Bonometti L."/>
            <person name="Westerberg I."/>
            <person name="Brannstrom I.O."/>
            <person name="Guillou S."/>
            <person name="Cros-Aarteil S."/>
            <person name="Calhoun S."/>
            <person name="Haridas S."/>
            <person name="Kuo A."/>
            <person name="Mondo S."/>
            <person name="Pangilinan J."/>
            <person name="Riley R."/>
            <person name="LaButti K."/>
            <person name="Andreopoulos B."/>
            <person name="Lipzen A."/>
            <person name="Chen C."/>
            <person name="Yan M."/>
            <person name="Daum C."/>
            <person name="Ng V."/>
            <person name="Clum A."/>
            <person name="Steindorff A."/>
            <person name="Ohm R.A."/>
            <person name="Martin F."/>
            <person name="Silar P."/>
            <person name="Natvig D.O."/>
            <person name="Lalanne C."/>
            <person name="Gautier V."/>
            <person name="Ament-Velasquez S.L."/>
            <person name="Kruys A."/>
            <person name="Hutchinson M.I."/>
            <person name="Powell A.J."/>
            <person name="Barry K."/>
            <person name="Miller A.N."/>
            <person name="Grigoriev I.V."/>
            <person name="Debuchy R."/>
            <person name="Gladieux P."/>
            <person name="Hiltunen Thoren M."/>
            <person name="Johannesson H."/>
        </authorList>
    </citation>
    <scope>NUCLEOTIDE SEQUENCE</scope>
    <source>
        <strain evidence="6">PSN293</strain>
    </source>
</reference>
<dbReference type="PANTHER" id="PTHR24305:SF168">
    <property type="entry name" value="P450, PUTATIVE (EUROFUNG)-RELATED"/>
    <property type="match status" value="1"/>
</dbReference>
<dbReference type="PRINTS" id="PR00385">
    <property type="entry name" value="P450"/>
</dbReference>
<dbReference type="GO" id="GO:0020037">
    <property type="term" value="F:heme binding"/>
    <property type="evidence" value="ECO:0007669"/>
    <property type="project" value="InterPro"/>
</dbReference>
<name>A0AAN7BC49_9PEZI</name>
<evidence type="ECO:0000313" key="6">
    <source>
        <dbReference type="EMBL" id="KAK4215560.1"/>
    </source>
</evidence>
<keyword evidence="5" id="KW-0812">Transmembrane</keyword>
<dbReference type="InterPro" id="IPR002401">
    <property type="entry name" value="Cyt_P450_E_grp-I"/>
</dbReference>
<evidence type="ECO:0000256" key="2">
    <source>
        <dbReference type="ARBA" id="ARBA00022723"/>
    </source>
</evidence>
<evidence type="ECO:0000256" key="5">
    <source>
        <dbReference type="SAM" id="Phobius"/>
    </source>
</evidence>
<dbReference type="InterPro" id="IPR001128">
    <property type="entry name" value="Cyt_P450"/>
</dbReference>
<feature type="binding site" description="axial binding residue" evidence="4">
    <location>
        <position position="455"/>
    </location>
    <ligand>
        <name>heme</name>
        <dbReference type="ChEBI" id="CHEBI:30413"/>
    </ligand>
    <ligandPart>
        <name>Fe</name>
        <dbReference type="ChEBI" id="CHEBI:18248"/>
    </ligandPart>
</feature>
<keyword evidence="2 4" id="KW-0479">Metal-binding</keyword>
<dbReference type="PANTHER" id="PTHR24305">
    <property type="entry name" value="CYTOCHROME P450"/>
    <property type="match status" value="1"/>
</dbReference>
<sequence length="509" mass="56878">MAILETIYENRWPLAAAAVVIYLARMLYTYYRLSQFKGPFAVGFSETPHSWQISKPDTHEWYRHVTETYGPIARIGPNTLITSHPDVWMHVSSKSAYTKTEYYYQAMRLEHRRDNVFTMTNNAEHEKRRRAIGPAYSGRDIDNLEETIDLRVQDFINLICGKYISTEQKIIPMDLPKKTQFFTLDVVGTVGLGNPFGMLAADADVDDLVKSGEDGMIGANFFLAIGLSGLAQMPVIGKYILPAPTDDKGMGRLVGISFHHADQASKRRPGDDARSSMLASWISHGVTGDALRSEAAESVIAGSDTTAGAIRGIMLQLMTNPRVYVKLQKEIDKAVEKGIAPPAADGIISSAAARQLPYLQAVIREGTRWWPSVTNFFPRDVPPEGDVAVVDGKEVFLPGGTEVGISVLGMLHRKATFGEDAGCFRPERWTEAGPERYAEMQRVSDLLFGYGKWQCLGKPIAQHELNKAIFELMRNFDWALNKPTRPWEAINTMGLFVIKDLWVQVTERK</sequence>
<gene>
    <name evidence="6" type="ORF">QBC37DRAFT_121640</name>
</gene>
<keyword evidence="5" id="KW-0472">Membrane</keyword>
<keyword evidence="7" id="KW-1185">Reference proteome</keyword>
<dbReference type="InterPro" id="IPR036396">
    <property type="entry name" value="Cyt_P450_sf"/>
</dbReference>
<dbReference type="Gene3D" id="1.10.630.10">
    <property type="entry name" value="Cytochrome P450"/>
    <property type="match status" value="1"/>
</dbReference>
<keyword evidence="1 4" id="KW-0349">Heme</keyword>
<dbReference type="EMBL" id="MU858078">
    <property type="protein sequence ID" value="KAK4215560.1"/>
    <property type="molecule type" value="Genomic_DNA"/>
</dbReference>
<dbReference type="GO" id="GO:0004497">
    <property type="term" value="F:monooxygenase activity"/>
    <property type="evidence" value="ECO:0007669"/>
    <property type="project" value="InterPro"/>
</dbReference>
<protein>
    <submittedName>
        <fullName evidence="6">Pisatin demethylase</fullName>
    </submittedName>
</protein>
<dbReference type="Proteomes" id="UP001301769">
    <property type="component" value="Unassembled WGS sequence"/>
</dbReference>
<dbReference type="PRINTS" id="PR00463">
    <property type="entry name" value="EP450I"/>
</dbReference>
<comment type="cofactor">
    <cofactor evidence="4">
        <name>heme</name>
        <dbReference type="ChEBI" id="CHEBI:30413"/>
    </cofactor>
</comment>
<dbReference type="GO" id="GO:0005506">
    <property type="term" value="F:iron ion binding"/>
    <property type="evidence" value="ECO:0007669"/>
    <property type="project" value="InterPro"/>
</dbReference>
<accession>A0AAN7BC49</accession>
<keyword evidence="3 4" id="KW-0408">Iron</keyword>
<keyword evidence="5" id="KW-1133">Transmembrane helix</keyword>
<dbReference type="SUPFAM" id="SSF48264">
    <property type="entry name" value="Cytochrome P450"/>
    <property type="match status" value="1"/>
</dbReference>
<evidence type="ECO:0000256" key="1">
    <source>
        <dbReference type="ARBA" id="ARBA00022617"/>
    </source>
</evidence>
<proteinExistence type="predicted"/>
<dbReference type="AlphaFoldDB" id="A0AAN7BC49"/>
<evidence type="ECO:0000256" key="4">
    <source>
        <dbReference type="PIRSR" id="PIRSR602401-1"/>
    </source>
</evidence>
<dbReference type="Pfam" id="PF00067">
    <property type="entry name" value="p450"/>
    <property type="match status" value="1"/>
</dbReference>
<dbReference type="InterPro" id="IPR050121">
    <property type="entry name" value="Cytochrome_P450_monoxygenase"/>
</dbReference>
<evidence type="ECO:0000313" key="7">
    <source>
        <dbReference type="Proteomes" id="UP001301769"/>
    </source>
</evidence>
<organism evidence="6 7">
    <name type="scientific">Rhypophila decipiens</name>
    <dbReference type="NCBI Taxonomy" id="261697"/>
    <lineage>
        <taxon>Eukaryota</taxon>
        <taxon>Fungi</taxon>
        <taxon>Dikarya</taxon>
        <taxon>Ascomycota</taxon>
        <taxon>Pezizomycotina</taxon>
        <taxon>Sordariomycetes</taxon>
        <taxon>Sordariomycetidae</taxon>
        <taxon>Sordariales</taxon>
        <taxon>Naviculisporaceae</taxon>
        <taxon>Rhypophila</taxon>
    </lineage>
</organism>